<gene>
    <name evidence="1" type="ORF">SASPL_110268</name>
</gene>
<proteinExistence type="predicted"/>
<dbReference type="AlphaFoldDB" id="A0A8X8Y7E3"/>
<reference evidence="1" key="2">
    <citation type="submission" date="2020-08" db="EMBL/GenBank/DDBJ databases">
        <title>Plant Genome Project.</title>
        <authorList>
            <person name="Zhang R.-G."/>
        </authorList>
    </citation>
    <scope>NUCLEOTIDE SEQUENCE</scope>
    <source>
        <strain evidence="1">Huo1</strain>
        <tissue evidence="1">Leaf</tissue>
    </source>
</reference>
<sequence length="83" mass="9277">MGSFISRMVMERRLARSFAVSTAATRWLITGNGMNTKVVLVSADIFSWLTTNLVEFQVLIGNKDWTNVMALLSWYVCIIASAT</sequence>
<organism evidence="1">
    <name type="scientific">Salvia splendens</name>
    <name type="common">Scarlet sage</name>
    <dbReference type="NCBI Taxonomy" id="180675"/>
    <lineage>
        <taxon>Eukaryota</taxon>
        <taxon>Viridiplantae</taxon>
        <taxon>Streptophyta</taxon>
        <taxon>Embryophyta</taxon>
        <taxon>Tracheophyta</taxon>
        <taxon>Spermatophyta</taxon>
        <taxon>Magnoliopsida</taxon>
        <taxon>eudicotyledons</taxon>
        <taxon>Gunneridae</taxon>
        <taxon>Pentapetalae</taxon>
        <taxon>asterids</taxon>
        <taxon>lamiids</taxon>
        <taxon>Lamiales</taxon>
        <taxon>Lamiaceae</taxon>
        <taxon>Nepetoideae</taxon>
        <taxon>Mentheae</taxon>
        <taxon>Salviinae</taxon>
        <taxon>Salvia</taxon>
        <taxon>Salvia subgen. Calosphace</taxon>
        <taxon>core Calosphace</taxon>
    </lineage>
</organism>
<dbReference type="Proteomes" id="UP000298416">
    <property type="component" value="Unassembled WGS sequence"/>
</dbReference>
<dbReference type="EMBL" id="PNBA02000004">
    <property type="protein sequence ID" value="KAG6426054.1"/>
    <property type="molecule type" value="Genomic_DNA"/>
</dbReference>
<protein>
    <submittedName>
        <fullName evidence="1">Uncharacterized protein</fullName>
    </submittedName>
</protein>
<name>A0A8X8Y7E3_SALSN</name>
<evidence type="ECO:0000313" key="1">
    <source>
        <dbReference type="EMBL" id="KAG6426054.1"/>
    </source>
</evidence>
<comment type="caution">
    <text evidence="1">The sequence shown here is derived from an EMBL/GenBank/DDBJ whole genome shotgun (WGS) entry which is preliminary data.</text>
</comment>
<keyword evidence="2" id="KW-1185">Reference proteome</keyword>
<reference evidence="1" key="1">
    <citation type="submission" date="2018-01" db="EMBL/GenBank/DDBJ databases">
        <authorList>
            <person name="Mao J.F."/>
        </authorList>
    </citation>
    <scope>NUCLEOTIDE SEQUENCE</scope>
    <source>
        <strain evidence="1">Huo1</strain>
        <tissue evidence="1">Leaf</tissue>
    </source>
</reference>
<evidence type="ECO:0000313" key="2">
    <source>
        <dbReference type="Proteomes" id="UP000298416"/>
    </source>
</evidence>
<accession>A0A8X8Y7E3</accession>